<accession>A0A6J6QT54</accession>
<protein>
    <submittedName>
        <fullName evidence="1">Unannotated protein</fullName>
    </submittedName>
</protein>
<reference evidence="1" key="1">
    <citation type="submission" date="2020-05" db="EMBL/GenBank/DDBJ databases">
        <authorList>
            <person name="Chiriac C."/>
            <person name="Salcher M."/>
            <person name="Ghai R."/>
            <person name="Kavagutti S V."/>
        </authorList>
    </citation>
    <scope>NUCLEOTIDE SEQUENCE</scope>
</reference>
<organism evidence="1">
    <name type="scientific">freshwater metagenome</name>
    <dbReference type="NCBI Taxonomy" id="449393"/>
    <lineage>
        <taxon>unclassified sequences</taxon>
        <taxon>metagenomes</taxon>
        <taxon>ecological metagenomes</taxon>
    </lineage>
</organism>
<evidence type="ECO:0000313" key="2">
    <source>
        <dbReference type="EMBL" id="CAB4910240.1"/>
    </source>
</evidence>
<proteinExistence type="predicted"/>
<dbReference type="PROSITE" id="PS51257">
    <property type="entry name" value="PROKAR_LIPOPROTEIN"/>
    <property type="match status" value="1"/>
</dbReference>
<dbReference type="EMBL" id="CAEZYH010000017">
    <property type="protein sequence ID" value="CAB4714941.1"/>
    <property type="molecule type" value="Genomic_DNA"/>
</dbReference>
<evidence type="ECO:0000313" key="1">
    <source>
        <dbReference type="EMBL" id="CAB4714941.1"/>
    </source>
</evidence>
<sequence>MMKRTWWITALVILGACGGTSGAVVGQLPRNGQGLLETTSEVRPTTTVPPEKIEPTTLTVAADLESSFAELMQARIECGRDPYSCDVATFTEVNSPIYSDLQQLIAERRSAHITATGGGAIRYRIDKTQTLSDSSALVYTCITDDVVLVDGDIIFDDSMMSSLVTFTLVKVDDQWLWNQGTPTRWTTEEDLCDFDA</sequence>
<name>A0A6J6QT54_9ZZZZ</name>
<dbReference type="AlphaFoldDB" id="A0A6J6QT54"/>
<gene>
    <name evidence="1" type="ORF">UFOPK2658_00635</name>
    <name evidence="2" type="ORF">UFOPK3494_01474</name>
</gene>
<dbReference type="EMBL" id="CAFBMF010000123">
    <property type="protein sequence ID" value="CAB4910240.1"/>
    <property type="molecule type" value="Genomic_DNA"/>
</dbReference>